<dbReference type="CDD" id="cd22191">
    <property type="entry name" value="DPBB_RlpA_EXP_N-like"/>
    <property type="match status" value="1"/>
</dbReference>
<feature type="region of interest" description="Disordered" evidence="1">
    <location>
        <begin position="22"/>
        <end position="47"/>
    </location>
</feature>
<name>A0A5C5G3D1_9BASI</name>
<evidence type="ECO:0000256" key="1">
    <source>
        <dbReference type="SAM" id="MobiDB-lite"/>
    </source>
</evidence>
<dbReference type="Gene3D" id="1.10.530.10">
    <property type="match status" value="1"/>
</dbReference>
<reference evidence="4 5" key="1">
    <citation type="submission" date="2019-03" db="EMBL/GenBank/DDBJ databases">
        <title>Rhodosporidium diobovatum UCD-FST 08-225 genome sequencing, assembly, and annotation.</title>
        <authorList>
            <person name="Fakankun I.U."/>
            <person name="Fristensky B."/>
            <person name="Levin D.B."/>
        </authorList>
    </citation>
    <scope>NUCLEOTIDE SEQUENCE [LARGE SCALE GENOMIC DNA]</scope>
    <source>
        <strain evidence="4 5">UCD-FST 08-225</strain>
    </source>
</reference>
<dbReference type="InterPro" id="IPR023346">
    <property type="entry name" value="Lysozyme-like_dom_sf"/>
</dbReference>
<feature type="compositionally biased region" description="Low complexity" evidence="1">
    <location>
        <begin position="276"/>
        <end position="287"/>
    </location>
</feature>
<dbReference type="SUPFAM" id="SSF53955">
    <property type="entry name" value="Lysozyme-like"/>
    <property type="match status" value="1"/>
</dbReference>
<feature type="domain" description="Transglycosylase SLT" evidence="3">
    <location>
        <begin position="444"/>
        <end position="532"/>
    </location>
</feature>
<evidence type="ECO:0000259" key="3">
    <source>
        <dbReference type="Pfam" id="PF01464"/>
    </source>
</evidence>
<proteinExistence type="predicted"/>
<dbReference type="Proteomes" id="UP000311382">
    <property type="component" value="Unassembled WGS sequence"/>
</dbReference>
<dbReference type="OrthoDB" id="2537480at2759"/>
<comment type="caution">
    <text evidence="4">The sequence shown here is derived from an EMBL/GenBank/DDBJ whole genome shotgun (WGS) entry which is preliminary data.</text>
</comment>
<accession>A0A5C5G3D1</accession>
<feature type="compositionally biased region" description="Basic and acidic residues" evidence="1">
    <location>
        <begin position="234"/>
        <end position="247"/>
    </location>
</feature>
<evidence type="ECO:0000256" key="2">
    <source>
        <dbReference type="SAM" id="SignalP"/>
    </source>
</evidence>
<feature type="compositionally biased region" description="Basic and acidic residues" evidence="1">
    <location>
        <begin position="288"/>
        <end position="334"/>
    </location>
</feature>
<keyword evidence="5" id="KW-1185">Reference proteome</keyword>
<keyword evidence="2" id="KW-0732">Signal</keyword>
<evidence type="ECO:0000313" key="5">
    <source>
        <dbReference type="Proteomes" id="UP000311382"/>
    </source>
</evidence>
<feature type="compositionally biased region" description="Basic and acidic residues" evidence="1">
    <location>
        <begin position="254"/>
        <end position="275"/>
    </location>
</feature>
<gene>
    <name evidence="4" type="ORF">DMC30DRAFT_389037</name>
</gene>
<protein>
    <recommendedName>
        <fullName evidence="3">Transglycosylase SLT domain-containing protein</fullName>
    </recommendedName>
</protein>
<sequence length="589" mass="62249">MHLATLLTFAASASTLATARLDRRASSHSNRPIARSHPSTLDKRAPAPEPFRYFAAGSADASGSFEARDGVVALRKRGGDEARADLARRARAHAKLFRRKDSDSTVYQTTAVWMSETGWQGVCGETVTDDSYVIGLPLGVYPDPSAASSLCGSTVTVTAKSTGKTIQAKVYGGSDRDAYTTFSKGAYLALGGDLDAGVLDVEFSFASATETKDEKEPSAKPVAEAVVKPAGTKAEPKVVEAKVETTSKTDNTAEEDKAAAKKAAKAAEKADKAAEKQAAADQAASDKAASDKAAAEQKAADKAAADKIEAEREARKAAAEQEKADAAAAKKAEEEKDQEAEEQKKQEKKVADTSSGTKLAVANTGKGKSLIGFHSDNCGSSGATDDEPNGSESFLNCGISKSDPWSGWKPPSGVTLDHITTVSIEQALATNHVWEPCRKFTDMFETVAAENDLPPILLAAFALQESTCNPDVLGDGGGAFGLFQITQDKCGGRGAKDCAEPWYNARTAAKYFKTELANHGGEFLKALGAYNGWYADLSYKAATAAAYSGCCECQQNLDYLYQMTNGWLLGRTGYELGSYKNLAVCSNQD</sequence>
<feature type="compositionally biased region" description="Basic and acidic residues" evidence="1">
    <location>
        <begin position="341"/>
        <end position="351"/>
    </location>
</feature>
<dbReference type="Pfam" id="PF01464">
    <property type="entry name" value="SLT"/>
    <property type="match status" value="1"/>
</dbReference>
<evidence type="ECO:0000313" key="4">
    <source>
        <dbReference type="EMBL" id="TNY23627.1"/>
    </source>
</evidence>
<feature type="signal peptide" evidence="2">
    <location>
        <begin position="1"/>
        <end position="19"/>
    </location>
</feature>
<feature type="region of interest" description="Disordered" evidence="1">
    <location>
        <begin position="232"/>
        <end position="357"/>
    </location>
</feature>
<dbReference type="AlphaFoldDB" id="A0A5C5G3D1"/>
<feature type="chain" id="PRO_5022662208" description="Transglycosylase SLT domain-containing protein" evidence="2">
    <location>
        <begin position="20"/>
        <end position="589"/>
    </location>
</feature>
<feature type="region of interest" description="Disordered" evidence="1">
    <location>
        <begin position="208"/>
        <end position="227"/>
    </location>
</feature>
<dbReference type="CDD" id="cd00254">
    <property type="entry name" value="LT-like"/>
    <property type="match status" value="1"/>
</dbReference>
<organism evidence="4 5">
    <name type="scientific">Rhodotorula diobovata</name>
    <dbReference type="NCBI Taxonomy" id="5288"/>
    <lineage>
        <taxon>Eukaryota</taxon>
        <taxon>Fungi</taxon>
        <taxon>Dikarya</taxon>
        <taxon>Basidiomycota</taxon>
        <taxon>Pucciniomycotina</taxon>
        <taxon>Microbotryomycetes</taxon>
        <taxon>Sporidiobolales</taxon>
        <taxon>Sporidiobolaceae</taxon>
        <taxon>Rhodotorula</taxon>
    </lineage>
</organism>
<dbReference type="EMBL" id="SOZI01000009">
    <property type="protein sequence ID" value="TNY23627.1"/>
    <property type="molecule type" value="Genomic_DNA"/>
</dbReference>
<dbReference type="InterPro" id="IPR008258">
    <property type="entry name" value="Transglycosylase_SLT_dom_1"/>
</dbReference>